<feature type="compositionally biased region" description="Basic residues" evidence="8">
    <location>
        <begin position="427"/>
        <end position="438"/>
    </location>
</feature>
<dbReference type="PANTHER" id="PTHR31313:SF81">
    <property type="entry name" value="TY1 ENHANCER ACTIVATOR"/>
    <property type="match status" value="1"/>
</dbReference>
<dbReference type="GO" id="GO:0003677">
    <property type="term" value="F:DNA binding"/>
    <property type="evidence" value="ECO:0007669"/>
    <property type="project" value="UniProtKB-KW"/>
</dbReference>
<dbReference type="STRING" id="98765.A0A2R6NDT1"/>
<keyword evidence="6" id="KW-0804">Transcription</keyword>
<dbReference type="AlphaFoldDB" id="A0A2R6NDT1"/>
<dbReference type="PROSITE" id="PS00463">
    <property type="entry name" value="ZN2_CY6_FUNGAL_1"/>
    <property type="match status" value="1"/>
</dbReference>
<dbReference type="GO" id="GO:0005634">
    <property type="term" value="C:nucleus"/>
    <property type="evidence" value="ECO:0007669"/>
    <property type="project" value="UniProtKB-SubCell"/>
</dbReference>
<feature type="region of interest" description="Disordered" evidence="8">
    <location>
        <begin position="407"/>
        <end position="529"/>
    </location>
</feature>
<dbReference type="CDD" id="cd00067">
    <property type="entry name" value="GAL4"/>
    <property type="match status" value="1"/>
</dbReference>
<feature type="compositionally biased region" description="Basic and acidic residues" evidence="8">
    <location>
        <begin position="206"/>
        <end position="216"/>
    </location>
</feature>
<keyword evidence="11" id="KW-1185">Reference proteome</keyword>
<feature type="compositionally biased region" description="Acidic residues" evidence="8">
    <location>
        <begin position="369"/>
        <end position="378"/>
    </location>
</feature>
<reference evidence="10 11" key="1">
    <citation type="submission" date="2018-02" db="EMBL/GenBank/DDBJ databases">
        <title>Genome sequence of the basidiomycete white-rot fungus Phlebia centrifuga.</title>
        <authorList>
            <person name="Granchi Z."/>
            <person name="Peng M."/>
            <person name="de Vries R.P."/>
            <person name="Hilden K."/>
            <person name="Makela M.R."/>
            <person name="Grigoriev I."/>
            <person name="Riley R."/>
        </authorList>
    </citation>
    <scope>NUCLEOTIDE SEQUENCE [LARGE SCALE GENOMIC DNA]</scope>
    <source>
        <strain evidence="10 11">FBCC195</strain>
    </source>
</reference>
<feature type="domain" description="Zn(2)-C6 fungal-type" evidence="9">
    <location>
        <begin position="390"/>
        <end position="420"/>
    </location>
</feature>
<dbReference type="EMBL" id="MLYV02001350">
    <property type="protein sequence ID" value="PSR70476.1"/>
    <property type="molecule type" value="Genomic_DNA"/>
</dbReference>
<dbReference type="PANTHER" id="PTHR31313">
    <property type="entry name" value="TY1 ENHANCER ACTIVATOR"/>
    <property type="match status" value="1"/>
</dbReference>
<feature type="region of interest" description="Disordered" evidence="8">
    <location>
        <begin position="256"/>
        <end position="387"/>
    </location>
</feature>
<evidence type="ECO:0000313" key="10">
    <source>
        <dbReference type="EMBL" id="PSR70476.1"/>
    </source>
</evidence>
<evidence type="ECO:0000256" key="4">
    <source>
        <dbReference type="ARBA" id="ARBA00023015"/>
    </source>
</evidence>
<dbReference type="GO" id="GO:0008270">
    <property type="term" value="F:zinc ion binding"/>
    <property type="evidence" value="ECO:0007669"/>
    <property type="project" value="InterPro"/>
</dbReference>
<organism evidence="10 11">
    <name type="scientific">Hermanssonia centrifuga</name>
    <dbReference type="NCBI Taxonomy" id="98765"/>
    <lineage>
        <taxon>Eukaryota</taxon>
        <taxon>Fungi</taxon>
        <taxon>Dikarya</taxon>
        <taxon>Basidiomycota</taxon>
        <taxon>Agaricomycotina</taxon>
        <taxon>Agaricomycetes</taxon>
        <taxon>Polyporales</taxon>
        <taxon>Meruliaceae</taxon>
        <taxon>Hermanssonia</taxon>
    </lineage>
</organism>
<dbReference type="Gene3D" id="4.10.240.10">
    <property type="entry name" value="Zn(2)-C6 fungal-type DNA-binding domain"/>
    <property type="match status" value="1"/>
</dbReference>
<dbReference type="Proteomes" id="UP000186601">
    <property type="component" value="Unassembled WGS sequence"/>
</dbReference>
<keyword evidence="3" id="KW-0862">Zinc</keyword>
<evidence type="ECO:0000256" key="2">
    <source>
        <dbReference type="ARBA" id="ARBA00022723"/>
    </source>
</evidence>
<feature type="compositionally biased region" description="Polar residues" evidence="8">
    <location>
        <begin position="31"/>
        <end position="44"/>
    </location>
</feature>
<comment type="caution">
    <text evidence="10">The sequence shown here is derived from an EMBL/GenBank/DDBJ whole genome shotgun (WGS) entry which is preliminary data.</text>
</comment>
<evidence type="ECO:0000256" key="7">
    <source>
        <dbReference type="ARBA" id="ARBA00023242"/>
    </source>
</evidence>
<dbReference type="InterPro" id="IPR001138">
    <property type="entry name" value="Zn2Cys6_DnaBD"/>
</dbReference>
<dbReference type="Pfam" id="PF00172">
    <property type="entry name" value="Zn_clus"/>
    <property type="match status" value="1"/>
</dbReference>
<dbReference type="InterPro" id="IPR036864">
    <property type="entry name" value="Zn2-C6_fun-type_DNA-bd_sf"/>
</dbReference>
<feature type="compositionally biased region" description="Basic and acidic residues" evidence="8">
    <location>
        <begin position="310"/>
        <end position="328"/>
    </location>
</feature>
<dbReference type="PROSITE" id="PS50048">
    <property type="entry name" value="ZN2_CY6_FUNGAL_2"/>
    <property type="match status" value="1"/>
</dbReference>
<feature type="compositionally biased region" description="Pro residues" evidence="8">
    <location>
        <begin position="514"/>
        <end position="523"/>
    </location>
</feature>
<keyword evidence="7" id="KW-0539">Nucleus</keyword>
<name>A0A2R6NDT1_9APHY</name>
<accession>A0A2R6NDT1</accession>
<dbReference type="OrthoDB" id="39175at2759"/>
<dbReference type="InterPro" id="IPR051615">
    <property type="entry name" value="Transcr_Regulatory_Elem"/>
</dbReference>
<evidence type="ECO:0000259" key="9">
    <source>
        <dbReference type="PROSITE" id="PS50048"/>
    </source>
</evidence>
<comment type="subcellular location">
    <subcellularLocation>
        <location evidence="1">Nucleus</location>
    </subcellularLocation>
</comment>
<feature type="compositionally biased region" description="Polar residues" evidence="8">
    <location>
        <begin position="484"/>
        <end position="497"/>
    </location>
</feature>
<evidence type="ECO:0000313" key="11">
    <source>
        <dbReference type="Proteomes" id="UP000186601"/>
    </source>
</evidence>
<dbReference type="SUPFAM" id="SSF57701">
    <property type="entry name" value="Zn2/Cys6 DNA-binding domain"/>
    <property type="match status" value="1"/>
</dbReference>
<protein>
    <recommendedName>
        <fullName evidence="9">Zn(2)-C6 fungal-type domain-containing protein</fullName>
    </recommendedName>
</protein>
<dbReference type="SMART" id="SM00066">
    <property type="entry name" value="GAL4"/>
    <property type="match status" value="1"/>
</dbReference>
<feature type="region of interest" description="Disordered" evidence="8">
    <location>
        <begin position="192"/>
        <end position="241"/>
    </location>
</feature>
<evidence type="ECO:0000256" key="6">
    <source>
        <dbReference type="ARBA" id="ARBA00023163"/>
    </source>
</evidence>
<keyword evidence="4" id="KW-0805">Transcription regulation</keyword>
<dbReference type="GO" id="GO:0000981">
    <property type="term" value="F:DNA-binding transcription factor activity, RNA polymerase II-specific"/>
    <property type="evidence" value="ECO:0007669"/>
    <property type="project" value="InterPro"/>
</dbReference>
<proteinExistence type="predicted"/>
<dbReference type="PRINTS" id="PR00755">
    <property type="entry name" value="AFLATOXINBRP"/>
</dbReference>
<evidence type="ECO:0000256" key="1">
    <source>
        <dbReference type="ARBA" id="ARBA00004123"/>
    </source>
</evidence>
<gene>
    <name evidence="10" type="ORF">PHLCEN_2v13627</name>
</gene>
<evidence type="ECO:0000256" key="8">
    <source>
        <dbReference type="SAM" id="MobiDB-lite"/>
    </source>
</evidence>
<feature type="compositionally biased region" description="Polar residues" evidence="8">
    <location>
        <begin position="444"/>
        <end position="460"/>
    </location>
</feature>
<evidence type="ECO:0000256" key="5">
    <source>
        <dbReference type="ARBA" id="ARBA00023125"/>
    </source>
</evidence>
<sequence length="529" mass="58304">MDRGGGGGPSRRKSSLPESLHDHILPRQVLPGTSTLTDEPQSFTETEEQQRARIPRAAHSFPSVWTPPPPLPSTLLSPATFEEGSSTGAGTLRWLSATTHLVSPPRFEGVQVTPRPPDVSPSSDQRFFPAIPPSFSRGHSLSSATALPHLSPPVRAFESVPHLPPVNQLLRHLSDNHRLRSWSPGDFRNVTLPPIPNLSLQGREVTGPRRLYERRARPSRVHSAPYHRNLPDVQRSNEPAHVEDLSHWERRDIEAHHRVSVAGPGPTREVRSASTPTGGLSPRPPFGTASEHDRAQSTPRAAFASQPRESSARSEERERTVRRDDVQRSLDPTSQGGPSEKEPGNRLSKARQPLGVEAGKARQRKATEALDDDDDETEESIRTAKKTQLACEFCRRRKLKCTGLKPTCRSCQKRGLPCEYPVEMKRRGPGKAPKRQRTRMQEPKSAQQSSGCASATSTEQGEAPTQRADISGQQTPQRQGRRTNSQVSATTPASTSNDADHSTELHEFIHDDQAPPPPPPQPPPRREAP</sequence>
<keyword evidence="2" id="KW-0479">Metal-binding</keyword>
<feature type="compositionally biased region" description="Basic and acidic residues" evidence="8">
    <location>
        <begin position="498"/>
        <end position="513"/>
    </location>
</feature>
<evidence type="ECO:0000256" key="3">
    <source>
        <dbReference type="ARBA" id="ARBA00022833"/>
    </source>
</evidence>
<keyword evidence="5" id="KW-0238">DNA-binding</keyword>
<feature type="region of interest" description="Disordered" evidence="8">
    <location>
        <begin position="1"/>
        <end position="87"/>
    </location>
</feature>